<proteinExistence type="predicted"/>
<dbReference type="KEGG" id="lum:CNR27_10710"/>
<feature type="region of interest" description="Disordered" evidence="1">
    <location>
        <begin position="1"/>
        <end position="52"/>
    </location>
</feature>
<feature type="compositionally biased region" description="Low complexity" evidence="1">
    <location>
        <begin position="99"/>
        <end position="110"/>
    </location>
</feature>
<dbReference type="EMBL" id="CP023406">
    <property type="protein sequence ID" value="ATD67839.1"/>
    <property type="molecule type" value="Genomic_DNA"/>
</dbReference>
<keyword evidence="3" id="KW-1185">Reference proteome</keyword>
<feature type="region of interest" description="Disordered" evidence="1">
    <location>
        <begin position="99"/>
        <end position="134"/>
    </location>
</feature>
<name>A0A290XFI2_9GAMM</name>
<protein>
    <submittedName>
        <fullName evidence="2">Uncharacterized protein</fullName>
    </submittedName>
</protein>
<sequence length="298" mass="30413">MNRPDREPLTDEERLQAERPGAEGHGPSPSPGLGPLLADGREVAAEASSTDTAIGARARRRLPWAMGIATSLALALGIAWQLRPAPATVAPRALPEISGAAPASKASPAPRGQRDAARSPRAPAPPAAPAPASQHRTFAIPGEVPAAGDRNAQAAQARAPAAPRLDGTALGADVSSAPASASVATALLALTSLPATPLPSAAAPVAAPGDAPARILLTAVDTGPRASSTAWVDMIDDVPEDSDPPATADAPEVRAAWLVRVRELLDAGRIAEARASLVEFHRRHPQSELPPDLRALLE</sequence>
<dbReference type="Proteomes" id="UP000218968">
    <property type="component" value="Chromosome"/>
</dbReference>
<organism evidence="2 3">
    <name type="scientific">Luteimonas chenhongjianii</name>
    <dbReference type="NCBI Taxonomy" id="2006110"/>
    <lineage>
        <taxon>Bacteria</taxon>
        <taxon>Pseudomonadati</taxon>
        <taxon>Pseudomonadota</taxon>
        <taxon>Gammaproteobacteria</taxon>
        <taxon>Lysobacterales</taxon>
        <taxon>Lysobacteraceae</taxon>
        <taxon>Luteimonas</taxon>
    </lineage>
</organism>
<dbReference type="RefSeq" id="WP_096298646.1">
    <property type="nucleotide sequence ID" value="NZ_CP023406.1"/>
</dbReference>
<gene>
    <name evidence="2" type="ORF">CNR27_10710</name>
</gene>
<dbReference type="AlphaFoldDB" id="A0A290XFI2"/>
<evidence type="ECO:0000256" key="1">
    <source>
        <dbReference type="SAM" id="MobiDB-lite"/>
    </source>
</evidence>
<feature type="compositionally biased region" description="Basic and acidic residues" evidence="1">
    <location>
        <begin position="1"/>
        <end position="22"/>
    </location>
</feature>
<reference evidence="3" key="1">
    <citation type="submission" date="2017-09" db="EMBL/GenBank/DDBJ databases">
        <title>Luteimonas liuhanmingii sp.nov., isolated from the intestinal contents of Tibetan Plateau Pika in Yushu, Qinghai Province, China.</title>
        <authorList>
            <person name="Gui Z."/>
        </authorList>
    </citation>
    <scope>NUCLEOTIDE SEQUENCE [LARGE SCALE GENOMIC DNA]</scope>
    <source>
        <strain evidence="3">100111</strain>
    </source>
</reference>
<dbReference type="OrthoDB" id="6057666at2"/>
<evidence type="ECO:0000313" key="2">
    <source>
        <dbReference type="EMBL" id="ATD67839.1"/>
    </source>
</evidence>
<evidence type="ECO:0000313" key="3">
    <source>
        <dbReference type="Proteomes" id="UP000218968"/>
    </source>
</evidence>
<accession>A0A290XFI2</accession>